<feature type="signal peptide" evidence="1">
    <location>
        <begin position="1"/>
        <end position="22"/>
    </location>
</feature>
<keyword evidence="3" id="KW-1185">Reference proteome</keyword>
<feature type="chain" id="PRO_5046117681" description="NTF2 fold immunity protein domain-containing protein" evidence="1">
    <location>
        <begin position="23"/>
        <end position="151"/>
    </location>
</feature>
<reference evidence="2 3" key="1">
    <citation type="submission" date="2023-07" db="EMBL/GenBank/DDBJ databases">
        <title>Sorghum-associated microbial communities from plants grown in Nebraska, USA.</title>
        <authorList>
            <person name="Schachtman D."/>
        </authorList>
    </citation>
    <scope>NUCLEOTIDE SEQUENCE [LARGE SCALE GENOMIC DNA]</scope>
    <source>
        <strain evidence="2 3">BE308</strain>
    </source>
</reference>
<dbReference type="EMBL" id="JAVDXO010000006">
    <property type="protein sequence ID" value="MDR7307411.1"/>
    <property type="molecule type" value="Genomic_DNA"/>
</dbReference>
<evidence type="ECO:0008006" key="4">
    <source>
        <dbReference type="Google" id="ProtNLM"/>
    </source>
</evidence>
<evidence type="ECO:0000256" key="1">
    <source>
        <dbReference type="SAM" id="SignalP"/>
    </source>
</evidence>
<sequence length="151" mass="17282">MKRFLAFFPSFISGFCAQPAFAAKPELLVQQFIEDYQEWNDKALKLSAQLPSGEGIKLAEAAYIELLKKFYLPSFKGQPIAFGTESDHSPRQERIVSSNISIKTAVVTTKSESTVVSNFVADYEYHLIYQPRRWYLEEVYYVDDDGRYAGL</sequence>
<organism evidence="2 3">
    <name type="scientific">Rhodoferax saidenbachensis</name>
    <dbReference type="NCBI Taxonomy" id="1484693"/>
    <lineage>
        <taxon>Bacteria</taxon>
        <taxon>Pseudomonadati</taxon>
        <taxon>Pseudomonadota</taxon>
        <taxon>Betaproteobacteria</taxon>
        <taxon>Burkholderiales</taxon>
        <taxon>Comamonadaceae</taxon>
        <taxon>Rhodoferax</taxon>
    </lineage>
</organism>
<protein>
    <recommendedName>
        <fullName evidence="4">NTF2 fold immunity protein domain-containing protein</fullName>
    </recommendedName>
</protein>
<dbReference type="RefSeq" id="WP_310343661.1">
    <property type="nucleotide sequence ID" value="NZ_JAVDXO010000006.1"/>
</dbReference>
<gene>
    <name evidence="2" type="ORF">J2X15_002698</name>
</gene>
<evidence type="ECO:0000313" key="3">
    <source>
        <dbReference type="Proteomes" id="UP001268089"/>
    </source>
</evidence>
<comment type="caution">
    <text evidence="2">The sequence shown here is derived from an EMBL/GenBank/DDBJ whole genome shotgun (WGS) entry which is preliminary data.</text>
</comment>
<accession>A0ABU1ZS82</accession>
<name>A0ABU1ZS82_9BURK</name>
<evidence type="ECO:0000313" key="2">
    <source>
        <dbReference type="EMBL" id="MDR7307411.1"/>
    </source>
</evidence>
<dbReference type="Proteomes" id="UP001268089">
    <property type="component" value="Unassembled WGS sequence"/>
</dbReference>
<keyword evidence="1" id="KW-0732">Signal</keyword>
<proteinExistence type="predicted"/>